<accession>A0A2T0LYD4</accession>
<dbReference type="Gene3D" id="1.10.10.60">
    <property type="entry name" value="Homeodomain-like"/>
    <property type="match status" value="2"/>
</dbReference>
<dbReference type="SMART" id="SM00342">
    <property type="entry name" value="HTH_ARAC"/>
    <property type="match status" value="1"/>
</dbReference>
<dbReference type="SUPFAM" id="SSF46689">
    <property type="entry name" value="Homeodomain-like"/>
    <property type="match status" value="2"/>
</dbReference>
<keyword evidence="3" id="KW-0804">Transcription</keyword>
<organism evidence="6 7">
    <name type="scientific">Prauserella shujinwangii</name>
    <dbReference type="NCBI Taxonomy" id="1453103"/>
    <lineage>
        <taxon>Bacteria</taxon>
        <taxon>Bacillati</taxon>
        <taxon>Actinomycetota</taxon>
        <taxon>Actinomycetes</taxon>
        <taxon>Pseudonocardiales</taxon>
        <taxon>Pseudonocardiaceae</taxon>
        <taxon>Prauserella</taxon>
    </lineage>
</organism>
<dbReference type="InterPro" id="IPR020449">
    <property type="entry name" value="Tscrpt_reg_AraC-type_HTH"/>
</dbReference>
<dbReference type="Pfam" id="PF12833">
    <property type="entry name" value="HTH_18"/>
    <property type="match status" value="1"/>
</dbReference>
<keyword evidence="2" id="KW-0238">DNA-binding</keyword>
<evidence type="ECO:0000256" key="3">
    <source>
        <dbReference type="ARBA" id="ARBA00023163"/>
    </source>
</evidence>
<protein>
    <submittedName>
        <fullName evidence="6">AraC family transcriptional regulator</fullName>
    </submittedName>
</protein>
<feature type="domain" description="HTH araC/xylS-type" evidence="5">
    <location>
        <begin position="158"/>
        <end position="256"/>
    </location>
</feature>
<dbReference type="InterPro" id="IPR009057">
    <property type="entry name" value="Homeodomain-like_sf"/>
</dbReference>
<comment type="caution">
    <text evidence="6">The sequence shown here is derived from an EMBL/GenBank/DDBJ whole genome shotgun (WGS) entry which is preliminary data.</text>
</comment>
<sequence length="256" mass="27608">MRSLHARIPPDEGPTVTGPQQVGVSFAAHRGVVLERDGRAARLDIRPGDVFANGRDHLYWSEVAGPDEVVEIYPDAALLRAAAGTSRTPEIEPLAGARDAVVLAVASTLKRAHLRPGSLGDVAASELAHRLAAHLVTYYGGRRASRPPTGCLDRVQLDRVAALVEDRLGDPLTVADLAAAATLSPFHFARSFRLSTGMAPHEFVTSRRLDRATLLLRHTTLSVAEVAYAVGYSNVGHFRRLFRRHTGILPAAARSR</sequence>
<dbReference type="PROSITE" id="PS00041">
    <property type="entry name" value="HTH_ARAC_FAMILY_1"/>
    <property type="match status" value="1"/>
</dbReference>
<evidence type="ECO:0000313" key="6">
    <source>
        <dbReference type="EMBL" id="PRX49136.1"/>
    </source>
</evidence>
<dbReference type="PANTHER" id="PTHR46796">
    <property type="entry name" value="HTH-TYPE TRANSCRIPTIONAL ACTIVATOR RHAS-RELATED"/>
    <property type="match status" value="1"/>
</dbReference>
<dbReference type="AlphaFoldDB" id="A0A2T0LYD4"/>
<feature type="region of interest" description="Disordered" evidence="4">
    <location>
        <begin position="1"/>
        <end position="20"/>
    </location>
</feature>
<dbReference type="InterPro" id="IPR018060">
    <property type="entry name" value="HTH_AraC"/>
</dbReference>
<dbReference type="EMBL" id="PVNH01000003">
    <property type="protein sequence ID" value="PRX49136.1"/>
    <property type="molecule type" value="Genomic_DNA"/>
</dbReference>
<keyword evidence="1" id="KW-0805">Transcription regulation</keyword>
<dbReference type="PROSITE" id="PS01124">
    <property type="entry name" value="HTH_ARAC_FAMILY_2"/>
    <property type="match status" value="1"/>
</dbReference>
<evidence type="ECO:0000259" key="5">
    <source>
        <dbReference type="PROSITE" id="PS01124"/>
    </source>
</evidence>
<proteinExistence type="predicted"/>
<dbReference type="Proteomes" id="UP000238362">
    <property type="component" value="Unassembled WGS sequence"/>
</dbReference>
<dbReference type="PANTHER" id="PTHR46796:SF6">
    <property type="entry name" value="ARAC SUBFAMILY"/>
    <property type="match status" value="1"/>
</dbReference>
<dbReference type="PRINTS" id="PR00032">
    <property type="entry name" value="HTHARAC"/>
</dbReference>
<dbReference type="InterPro" id="IPR018062">
    <property type="entry name" value="HTH_AraC-typ_CS"/>
</dbReference>
<dbReference type="InterPro" id="IPR050204">
    <property type="entry name" value="AraC_XylS_family_regulators"/>
</dbReference>
<reference evidence="6 7" key="1">
    <citation type="submission" date="2018-03" db="EMBL/GenBank/DDBJ databases">
        <title>Genomic Encyclopedia of Type Strains, Phase III (KMG-III): the genomes of soil and plant-associated and newly described type strains.</title>
        <authorList>
            <person name="Whitman W."/>
        </authorList>
    </citation>
    <scope>NUCLEOTIDE SEQUENCE [LARGE SCALE GENOMIC DNA]</scope>
    <source>
        <strain evidence="6 7">CGMCC 4.7125</strain>
    </source>
</reference>
<gene>
    <name evidence="6" type="ORF">B0I33_103169</name>
</gene>
<evidence type="ECO:0000256" key="4">
    <source>
        <dbReference type="SAM" id="MobiDB-lite"/>
    </source>
</evidence>
<dbReference type="GO" id="GO:0043565">
    <property type="term" value="F:sequence-specific DNA binding"/>
    <property type="evidence" value="ECO:0007669"/>
    <property type="project" value="InterPro"/>
</dbReference>
<keyword evidence="7" id="KW-1185">Reference proteome</keyword>
<evidence type="ECO:0000256" key="2">
    <source>
        <dbReference type="ARBA" id="ARBA00023125"/>
    </source>
</evidence>
<evidence type="ECO:0000313" key="7">
    <source>
        <dbReference type="Proteomes" id="UP000238362"/>
    </source>
</evidence>
<evidence type="ECO:0000256" key="1">
    <source>
        <dbReference type="ARBA" id="ARBA00023015"/>
    </source>
</evidence>
<name>A0A2T0LYD4_9PSEU</name>
<dbReference type="GO" id="GO:0003700">
    <property type="term" value="F:DNA-binding transcription factor activity"/>
    <property type="evidence" value="ECO:0007669"/>
    <property type="project" value="InterPro"/>
</dbReference>